<dbReference type="InterPro" id="IPR014710">
    <property type="entry name" value="RmlC-like_jellyroll"/>
</dbReference>
<dbReference type="SUPFAM" id="SSF51206">
    <property type="entry name" value="cAMP-binding domain-like"/>
    <property type="match status" value="1"/>
</dbReference>
<dbReference type="eggNOG" id="COG0664">
    <property type="taxonomic scope" value="Bacteria"/>
</dbReference>
<proteinExistence type="predicted"/>
<dbReference type="InterPro" id="IPR018490">
    <property type="entry name" value="cNMP-bd_dom_sf"/>
</dbReference>
<dbReference type="GO" id="GO:0006355">
    <property type="term" value="P:regulation of DNA-templated transcription"/>
    <property type="evidence" value="ECO:0007669"/>
    <property type="project" value="InterPro"/>
</dbReference>
<dbReference type="InterPro" id="IPR036388">
    <property type="entry name" value="WH-like_DNA-bd_sf"/>
</dbReference>
<dbReference type="Proteomes" id="UP000010420">
    <property type="component" value="Unassembled WGS sequence"/>
</dbReference>
<comment type="caution">
    <text evidence="5">The sequence shown here is derived from an EMBL/GenBank/DDBJ whole genome shotgun (WGS) entry which is preliminary data.</text>
</comment>
<dbReference type="PROSITE" id="PS50042">
    <property type="entry name" value="CNMP_BINDING_3"/>
    <property type="match status" value="1"/>
</dbReference>
<evidence type="ECO:0000256" key="1">
    <source>
        <dbReference type="ARBA" id="ARBA00023015"/>
    </source>
</evidence>
<dbReference type="Pfam" id="PF13545">
    <property type="entry name" value="HTH_Crp_2"/>
    <property type="match status" value="1"/>
</dbReference>
<dbReference type="HOGENOM" id="CLU_075053_11_0_9"/>
<dbReference type="RefSeq" id="WP_005215359.1">
    <property type="nucleotide sequence ID" value="NZ_KB291697.1"/>
</dbReference>
<gene>
    <name evidence="5" type="ORF">HMPREF0216_02960</name>
</gene>
<sequence length="228" mass="26262">MKKLNNQALLNSYITKYQLNKYLNKNLLESLEIYTFDKNEYICTLNEELNYMYFLVFGKAKVTTLLSNGKSLLICFNNPLSTIGDLELLDNPIADCNVITLEKSICLGLPINKIHIYGYNDPIFLRFIISSLEEKLRKNSVYSSINILYPLENRFAIYLLSSLPSNLSETTIEIENINNLSQLLGSSYRHLTRVIKKLCSDNIIEKNKNTIKILNLPLLQELASDTYR</sequence>
<dbReference type="Pfam" id="PF00027">
    <property type="entry name" value="cNMP_binding"/>
    <property type="match status" value="1"/>
</dbReference>
<dbReference type="InterPro" id="IPR012318">
    <property type="entry name" value="HTH_CRP"/>
</dbReference>
<dbReference type="CDD" id="cd00038">
    <property type="entry name" value="CAP_ED"/>
    <property type="match status" value="1"/>
</dbReference>
<dbReference type="InterPro" id="IPR000595">
    <property type="entry name" value="cNMP-bd_dom"/>
</dbReference>
<evidence type="ECO:0000256" key="2">
    <source>
        <dbReference type="ARBA" id="ARBA00023125"/>
    </source>
</evidence>
<keyword evidence="1" id="KW-0805">Transcription regulation</keyword>
<dbReference type="SUPFAM" id="SSF46785">
    <property type="entry name" value="Winged helix' DNA-binding domain"/>
    <property type="match status" value="1"/>
</dbReference>
<dbReference type="AlphaFoldDB" id="L1Q6G8"/>
<name>L1Q6G8_9CLOT</name>
<keyword evidence="3" id="KW-0804">Transcription</keyword>
<feature type="domain" description="Cyclic nucleotide-binding" evidence="4">
    <location>
        <begin position="15"/>
        <end position="91"/>
    </location>
</feature>
<dbReference type="PATRIC" id="fig|545697.3.peg.2908"/>
<evidence type="ECO:0000259" key="4">
    <source>
        <dbReference type="PROSITE" id="PS50042"/>
    </source>
</evidence>
<dbReference type="STRING" id="545697.HMPREF0216_02960"/>
<keyword evidence="6" id="KW-1185">Reference proteome</keyword>
<protein>
    <submittedName>
        <fullName evidence="5">Cyclic nucleotide-binding domain protein</fullName>
    </submittedName>
</protein>
<evidence type="ECO:0000313" key="6">
    <source>
        <dbReference type="Proteomes" id="UP000010420"/>
    </source>
</evidence>
<dbReference type="Gene3D" id="1.10.10.10">
    <property type="entry name" value="Winged helix-like DNA-binding domain superfamily/Winged helix DNA-binding domain"/>
    <property type="match status" value="1"/>
</dbReference>
<dbReference type="InterPro" id="IPR036390">
    <property type="entry name" value="WH_DNA-bd_sf"/>
</dbReference>
<dbReference type="GO" id="GO:0003677">
    <property type="term" value="F:DNA binding"/>
    <property type="evidence" value="ECO:0007669"/>
    <property type="project" value="UniProtKB-KW"/>
</dbReference>
<organism evidence="5 6">
    <name type="scientific">Clostridium celatum DSM 1785</name>
    <dbReference type="NCBI Taxonomy" id="545697"/>
    <lineage>
        <taxon>Bacteria</taxon>
        <taxon>Bacillati</taxon>
        <taxon>Bacillota</taxon>
        <taxon>Clostridia</taxon>
        <taxon>Eubacteriales</taxon>
        <taxon>Clostridiaceae</taxon>
        <taxon>Clostridium</taxon>
    </lineage>
</organism>
<evidence type="ECO:0000313" key="5">
    <source>
        <dbReference type="EMBL" id="EKY23290.1"/>
    </source>
</evidence>
<reference evidence="5 6" key="1">
    <citation type="submission" date="2012-05" db="EMBL/GenBank/DDBJ databases">
        <authorList>
            <person name="Weinstock G."/>
            <person name="Sodergren E."/>
            <person name="Lobos E.A."/>
            <person name="Fulton L."/>
            <person name="Fulton R."/>
            <person name="Courtney L."/>
            <person name="Fronick C."/>
            <person name="O'Laughlin M."/>
            <person name="Godfrey J."/>
            <person name="Wilson R.M."/>
            <person name="Miner T."/>
            <person name="Farmer C."/>
            <person name="Delehaunty K."/>
            <person name="Cordes M."/>
            <person name="Minx P."/>
            <person name="Tomlinson C."/>
            <person name="Chen J."/>
            <person name="Wollam A."/>
            <person name="Pepin K.H."/>
            <person name="Bhonagiri V."/>
            <person name="Zhang X."/>
            <person name="Suruliraj S."/>
            <person name="Warren W."/>
            <person name="Mitreva M."/>
            <person name="Mardis E.R."/>
            <person name="Wilson R.K."/>
        </authorList>
    </citation>
    <scope>NUCLEOTIDE SEQUENCE [LARGE SCALE GENOMIC DNA]</scope>
    <source>
        <strain evidence="5 6">DSM 1785</strain>
    </source>
</reference>
<accession>L1Q6G8</accession>
<dbReference type="EMBL" id="AMEZ01000109">
    <property type="protein sequence ID" value="EKY23290.1"/>
    <property type="molecule type" value="Genomic_DNA"/>
</dbReference>
<keyword evidence="2" id="KW-0238">DNA-binding</keyword>
<dbReference type="Gene3D" id="2.60.120.10">
    <property type="entry name" value="Jelly Rolls"/>
    <property type="match status" value="1"/>
</dbReference>
<dbReference type="OrthoDB" id="581021at2"/>
<evidence type="ECO:0000256" key="3">
    <source>
        <dbReference type="ARBA" id="ARBA00023163"/>
    </source>
</evidence>